<evidence type="ECO:0000313" key="2">
    <source>
        <dbReference type="Proteomes" id="UP000320672"/>
    </source>
</evidence>
<dbReference type="RefSeq" id="WP_145353926.1">
    <property type="nucleotide sequence ID" value="NZ_CP036262.1"/>
</dbReference>
<dbReference type="Proteomes" id="UP000320672">
    <property type="component" value="Chromosome"/>
</dbReference>
<proteinExistence type="predicted"/>
<name>A0A517MLN0_9BACT</name>
<keyword evidence="2" id="KW-1185">Reference proteome</keyword>
<organism evidence="1 2">
    <name type="scientific">Roseimaritima multifibrata</name>
    <dbReference type="NCBI Taxonomy" id="1930274"/>
    <lineage>
        <taxon>Bacteria</taxon>
        <taxon>Pseudomonadati</taxon>
        <taxon>Planctomycetota</taxon>
        <taxon>Planctomycetia</taxon>
        <taxon>Pirellulales</taxon>
        <taxon>Pirellulaceae</taxon>
        <taxon>Roseimaritima</taxon>
    </lineage>
</organism>
<sequence>MEPDDTIWAIRHRAGEWDASDIDQLIDLSKSHPDDPYLLDVLGDLSRVVKHPSLPDDFAFRCYTQAVAADPSYSAAHLSLGYWHDTMGNLPDAKNHFLLAIASGSDEIARVPLASVLAQLGDRTSAYVELDKCVDSEDLDVSRMRTEIENGQHDPLDIDLIECEPGG</sequence>
<accession>A0A517MLN0</accession>
<protein>
    <recommendedName>
        <fullName evidence="3">Tetratricopeptide repeat protein</fullName>
    </recommendedName>
</protein>
<evidence type="ECO:0000313" key="1">
    <source>
        <dbReference type="EMBL" id="QDS95667.1"/>
    </source>
</evidence>
<dbReference type="OrthoDB" id="285454at2"/>
<dbReference type="AlphaFoldDB" id="A0A517MLN0"/>
<dbReference type="InterPro" id="IPR011990">
    <property type="entry name" value="TPR-like_helical_dom_sf"/>
</dbReference>
<dbReference type="KEGG" id="rml:FF011L_44670"/>
<evidence type="ECO:0008006" key="3">
    <source>
        <dbReference type="Google" id="ProtNLM"/>
    </source>
</evidence>
<dbReference type="SUPFAM" id="SSF48452">
    <property type="entry name" value="TPR-like"/>
    <property type="match status" value="1"/>
</dbReference>
<dbReference type="Gene3D" id="1.25.40.10">
    <property type="entry name" value="Tetratricopeptide repeat domain"/>
    <property type="match status" value="1"/>
</dbReference>
<dbReference type="EMBL" id="CP036262">
    <property type="protein sequence ID" value="QDS95667.1"/>
    <property type="molecule type" value="Genomic_DNA"/>
</dbReference>
<gene>
    <name evidence="1" type="ORF">FF011L_44670</name>
</gene>
<reference evidence="1 2" key="1">
    <citation type="submission" date="2019-02" db="EMBL/GenBank/DDBJ databases">
        <title>Deep-cultivation of Planctomycetes and their phenomic and genomic characterization uncovers novel biology.</title>
        <authorList>
            <person name="Wiegand S."/>
            <person name="Jogler M."/>
            <person name="Boedeker C."/>
            <person name="Pinto D."/>
            <person name="Vollmers J."/>
            <person name="Rivas-Marin E."/>
            <person name="Kohn T."/>
            <person name="Peeters S.H."/>
            <person name="Heuer A."/>
            <person name="Rast P."/>
            <person name="Oberbeckmann S."/>
            <person name="Bunk B."/>
            <person name="Jeske O."/>
            <person name="Meyerdierks A."/>
            <person name="Storesund J.E."/>
            <person name="Kallscheuer N."/>
            <person name="Luecker S."/>
            <person name="Lage O.M."/>
            <person name="Pohl T."/>
            <person name="Merkel B.J."/>
            <person name="Hornburger P."/>
            <person name="Mueller R.-W."/>
            <person name="Bruemmer F."/>
            <person name="Labrenz M."/>
            <person name="Spormann A.M."/>
            <person name="Op den Camp H."/>
            <person name="Overmann J."/>
            <person name="Amann R."/>
            <person name="Jetten M.S.M."/>
            <person name="Mascher T."/>
            <person name="Medema M.H."/>
            <person name="Devos D.P."/>
            <person name="Kaster A.-K."/>
            <person name="Ovreas L."/>
            <person name="Rohde M."/>
            <person name="Galperin M.Y."/>
            <person name="Jogler C."/>
        </authorList>
    </citation>
    <scope>NUCLEOTIDE SEQUENCE [LARGE SCALE GENOMIC DNA]</scope>
    <source>
        <strain evidence="1 2">FF011L</strain>
    </source>
</reference>